<sequence length="957" mass="105361">MAMSGKMSGMMSGSGRRRRPLILASTRAVLDSVLDEDDDDDDDGSDSEPEASEAVSTSTSARIRRCLQICDTLTVTAGLLRFHHNHNHNDDDEFSDVSSFVCVSTSLLRQLETVTASLVLVKNPDNNVARIAKIIVFDPTPPSHNAQQPLHPTAMGVFPSLTYPINPNSSSNHLSHVAFLSPLLAFNLGFHTSCLKLLLPIQGYLFKYFHTNQDDTPEPNTSPQKQNLSLNLQITPLPILPKYASHLRVSFVKIPECGMLPSLKGNSLIQASHYQTMLDFALNQFFKADRFLMKGDVFCVHNVWNCRSELCLVCTDNTAKTTLNDLIYFKVTSMEPSDEPVLRVNCSQTTLVLGGAAPSAIPPYNLLCSSSDQVPVQGEAVKTLSFLIASVIYPSVLTSKFRFGLLLHGPSGCGKRTVVRYVAKHTGLHVVEYSCHDMLTSSGKGASAALAAAFKAAHRFAPCIMLLRHLDAFANLPSNEGSQSGQARATMISSIIKKYTEPLPWDDQLHATKSDYADLFLVQPELSSRHQVIVVASADTTEGLQPAIWRCFTHDISMASLTEEQRSTLISQKLTGFTKMTNECDNPELMEKAAAQTSGFMSRDKNAIFADVAENAVHQDFISSTESTENEAIGFEKEDVCSLEKEFLKALERSKKRIGSALGAPKVPNVKWEDVGGLEDVKKMILDTIQLPLMHKHLFSSGLRRRSGMLFYGPPGTGKTLLAKAVATECSLHFLSVKGPELINMYIGESEKNVRDIFEKARSARPCVIFFDELDSLAPARGAAGDSGGVMDRVVSQMLAEIDGLNDSSQDIFIIGASNRPDLIDPALLRPGRFDKLVYVGVNTDPSYRERVLQALTRKFKLHEDVSLFEVAKRCPPNFTGADMYALCADAWFHAAKRQVSDQSMTSPASKDNNNLVVVEFDDFLKVLSEISPSLSLSELSKYQRLREKFEGPTKRV</sequence>
<dbReference type="Proteomes" id="UP001140206">
    <property type="component" value="Chromosome 5"/>
</dbReference>
<dbReference type="SUPFAM" id="SSF52540">
    <property type="entry name" value="P-loop containing nucleoside triphosphate hydrolases"/>
    <property type="match status" value="2"/>
</dbReference>
<comment type="subcellular location">
    <subcellularLocation>
        <location evidence="1">Membrane</location>
    </subcellularLocation>
</comment>
<dbReference type="InterPro" id="IPR003959">
    <property type="entry name" value="ATPase_AAA_core"/>
</dbReference>
<dbReference type="PANTHER" id="PTHR23077">
    <property type="entry name" value="AAA-FAMILY ATPASE"/>
    <property type="match status" value="1"/>
</dbReference>
<dbReference type="GO" id="GO:0016887">
    <property type="term" value="F:ATP hydrolysis activity"/>
    <property type="evidence" value="ECO:0007669"/>
    <property type="project" value="InterPro"/>
</dbReference>
<evidence type="ECO:0000256" key="4">
    <source>
        <dbReference type="ARBA" id="ARBA00022741"/>
    </source>
</evidence>
<dbReference type="EMBL" id="JAMFTS010000005">
    <property type="protein sequence ID" value="KAJ4749245.1"/>
    <property type="molecule type" value="Genomic_DNA"/>
</dbReference>
<dbReference type="CDD" id="cd19527">
    <property type="entry name" value="RecA-like_PEX6_r2"/>
    <property type="match status" value="1"/>
</dbReference>
<evidence type="ECO:0000259" key="12">
    <source>
        <dbReference type="SMART" id="SM00382"/>
    </source>
</evidence>
<keyword evidence="5" id="KW-0378">Hydrolase</keyword>
<dbReference type="InterPro" id="IPR003960">
    <property type="entry name" value="ATPase_AAA_CS"/>
</dbReference>
<feature type="domain" description="AAA+ ATPase" evidence="12">
    <location>
        <begin position="401"/>
        <end position="562"/>
    </location>
</feature>
<evidence type="ECO:0000256" key="6">
    <source>
        <dbReference type="ARBA" id="ARBA00022840"/>
    </source>
</evidence>
<evidence type="ECO:0000256" key="1">
    <source>
        <dbReference type="ARBA" id="ARBA00004370"/>
    </source>
</evidence>
<dbReference type="SMART" id="SM00382">
    <property type="entry name" value="AAA"/>
    <property type="match status" value="2"/>
</dbReference>
<feature type="compositionally biased region" description="Acidic residues" evidence="11">
    <location>
        <begin position="33"/>
        <end position="51"/>
    </location>
</feature>
<evidence type="ECO:0000256" key="10">
    <source>
        <dbReference type="ARBA" id="ARBA00048778"/>
    </source>
</evidence>
<dbReference type="Gene3D" id="3.40.50.300">
    <property type="entry name" value="P-loop containing nucleotide triphosphate hydrolases"/>
    <property type="match status" value="2"/>
</dbReference>
<evidence type="ECO:0000256" key="7">
    <source>
        <dbReference type="ARBA" id="ARBA00023136"/>
    </source>
</evidence>
<dbReference type="InterPro" id="IPR027417">
    <property type="entry name" value="P-loop_NTPase"/>
</dbReference>
<evidence type="ECO:0000313" key="14">
    <source>
        <dbReference type="Proteomes" id="UP001140206"/>
    </source>
</evidence>
<dbReference type="GO" id="GO:0005524">
    <property type="term" value="F:ATP binding"/>
    <property type="evidence" value="ECO:0007669"/>
    <property type="project" value="UniProtKB-KW"/>
</dbReference>
<dbReference type="Pfam" id="PF00004">
    <property type="entry name" value="AAA"/>
    <property type="match status" value="2"/>
</dbReference>
<dbReference type="InterPro" id="IPR003593">
    <property type="entry name" value="AAA+_ATPase"/>
</dbReference>
<feature type="domain" description="AAA+ ATPase" evidence="12">
    <location>
        <begin position="705"/>
        <end position="844"/>
    </location>
</feature>
<protein>
    <recommendedName>
        <fullName evidence="8">Peroxisomal ATPase PEX6</fullName>
    </recommendedName>
    <alternativeName>
        <fullName evidence="9">Peroxin-6</fullName>
    </alternativeName>
</protein>
<evidence type="ECO:0000256" key="9">
    <source>
        <dbReference type="ARBA" id="ARBA00034920"/>
    </source>
</evidence>
<dbReference type="InterPro" id="IPR050168">
    <property type="entry name" value="AAA_ATPase_domain"/>
</dbReference>
<dbReference type="FunFam" id="3.40.50.300:FF:000109">
    <property type="entry name" value="Peroxisomal biogenesis factor 6"/>
    <property type="match status" value="1"/>
</dbReference>
<feature type="region of interest" description="Disordered" evidence="11">
    <location>
        <begin position="32"/>
        <end position="57"/>
    </location>
</feature>
<evidence type="ECO:0000256" key="8">
    <source>
        <dbReference type="ARBA" id="ARBA00034811"/>
    </source>
</evidence>
<dbReference type="GO" id="GO:0016558">
    <property type="term" value="P:protein import into peroxisome matrix"/>
    <property type="evidence" value="ECO:0007669"/>
    <property type="project" value="TreeGrafter"/>
</dbReference>
<organism evidence="13 14">
    <name type="scientific">Rhynchospora pubera</name>
    <dbReference type="NCBI Taxonomy" id="906938"/>
    <lineage>
        <taxon>Eukaryota</taxon>
        <taxon>Viridiplantae</taxon>
        <taxon>Streptophyta</taxon>
        <taxon>Embryophyta</taxon>
        <taxon>Tracheophyta</taxon>
        <taxon>Spermatophyta</taxon>
        <taxon>Magnoliopsida</taxon>
        <taxon>Liliopsida</taxon>
        <taxon>Poales</taxon>
        <taxon>Cyperaceae</taxon>
        <taxon>Cyperoideae</taxon>
        <taxon>Rhynchosporeae</taxon>
        <taxon>Rhynchospora</taxon>
    </lineage>
</organism>
<dbReference type="InterPro" id="IPR047533">
    <property type="entry name" value="RecA-like_PEX6_r2"/>
</dbReference>
<keyword evidence="6" id="KW-0067">ATP-binding</keyword>
<comment type="catalytic activity">
    <reaction evidence="10">
        <text>ATP + H2O = ADP + phosphate + H(+)</text>
        <dbReference type="Rhea" id="RHEA:13065"/>
        <dbReference type="ChEBI" id="CHEBI:15377"/>
        <dbReference type="ChEBI" id="CHEBI:15378"/>
        <dbReference type="ChEBI" id="CHEBI:30616"/>
        <dbReference type="ChEBI" id="CHEBI:43474"/>
        <dbReference type="ChEBI" id="CHEBI:456216"/>
    </reaction>
    <physiologicalReaction direction="left-to-right" evidence="10">
        <dbReference type="Rhea" id="RHEA:13066"/>
    </physiologicalReaction>
</comment>
<accession>A0AAV8C1C8</accession>
<gene>
    <name evidence="13" type="ORF">LUZ62_083650</name>
</gene>
<name>A0AAV8C1C8_9POAL</name>
<keyword evidence="7" id="KW-0472">Membrane</keyword>
<evidence type="ECO:0000256" key="11">
    <source>
        <dbReference type="SAM" id="MobiDB-lite"/>
    </source>
</evidence>
<dbReference type="PANTHER" id="PTHR23077:SF9">
    <property type="entry name" value="PEROXISOMAL ATPASE PEX6"/>
    <property type="match status" value="1"/>
</dbReference>
<dbReference type="AlphaFoldDB" id="A0AAV8C1C8"/>
<evidence type="ECO:0000313" key="13">
    <source>
        <dbReference type="EMBL" id="KAJ4749245.1"/>
    </source>
</evidence>
<keyword evidence="4" id="KW-0547">Nucleotide-binding</keyword>
<keyword evidence="3" id="KW-0962">Peroxisome biogenesis</keyword>
<dbReference type="Gene3D" id="1.10.8.60">
    <property type="match status" value="1"/>
</dbReference>
<evidence type="ECO:0000256" key="3">
    <source>
        <dbReference type="ARBA" id="ARBA00022593"/>
    </source>
</evidence>
<comment type="similarity">
    <text evidence="2">Belongs to the AAA ATPase family.</text>
</comment>
<dbReference type="GO" id="GO:0005778">
    <property type="term" value="C:peroxisomal membrane"/>
    <property type="evidence" value="ECO:0007669"/>
    <property type="project" value="TreeGrafter"/>
</dbReference>
<dbReference type="PROSITE" id="PS00674">
    <property type="entry name" value="AAA"/>
    <property type="match status" value="1"/>
</dbReference>
<evidence type="ECO:0000256" key="2">
    <source>
        <dbReference type="ARBA" id="ARBA00006914"/>
    </source>
</evidence>
<proteinExistence type="inferred from homology"/>
<dbReference type="GO" id="GO:0005829">
    <property type="term" value="C:cytosol"/>
    <property type="evidence" value="ECO:0007669"/>
    <property type="project" value="TreeGrafter"/>
</dbReference>
<evidence type="ECO:0000256" key="5">
    <source>
        <dbReference type="ARBA" id="ARBA00022801"/>
    </source>
</evidence>
<keyword evidence="14" id="KW-1185">Reference proteome</keyword>
<comment type="caution">
    <text evidence="13">The sequence shown here is derived from an EMBL/GenBank/DDBJ whole genome shotgun (WGS) entry which is preliminary data.</text>
</comment>
<reference evidence="13" key="1">
    <citation type="submission" date="2022-08" db="EMBL/GenBank/DDBJ databases">
        <authorList>
            <person name="Marques A."/>
        </authorList>
    </citation>
    <scope>NUCLEOTIDE SEQUENCE</scope>
    <source>
        <strain evidence="13">RhyPub2mFocal</strain>
        <tissue evidence="13">Leaves</tissue>
    </source>
</reference>